<evidence type="ECO:0000256" key="1">
    <source>
        <dbReference type="ARBA" id="ARBA00004496"/>
    </source>
</evidence>
<comment type="subcellular location">
    <subcellularLocation>
        <location evidence="1">Cytoplasm</location>
    </subcellularLocation>
</comment>
<keyword evidence="5 11" id="KW-0479">Metal-binding</keyword>
<dbReference type="Gene3D" id="2.60.40.1730">
    <property type="entry name" value="tricorn interacting facor f3 domain"/>
    <property type="match status" value="1"/>
</dbReference>
<dbReference type="InterPro" id="IPR038502">
    <property type="entry name" value="M1_LTA-4_hydro/amino_C_sf"/>
</dbReference>
<keyword evidence="6" id="KW-0378">Hydrolase</keyword>
<dbReference type="Gene3D" id="1.25.40.320">
    <property type="entry name" value="Peptidase M1, leukotriene A4 hydrolase/aminopeptidase C-terminal domain"/>
    <property type="match status" value="1"/>
</dbReference>
<keyword evidence="8" id="KW-0482">Metalloprotease</keyword>
<comment type="similarity">
    <text evidence="2">Belongs to the peptidase M1 family.</text>
</comment>
<sequence length="664" mass="75295">MVKLSKLGFWVQLLGVATCQFNNYPFRVSSIDPSSYANVEVIQTTNFDLDITVDFNQKSVYGTNLLSMKALRDTSEIILDTQGIIIKDAWYSFTNDEKAVYVPANYETYIDKQLGTALRIYLTDKIFLGDLIFVKISYQTTTDSTAINWLTKEQTASKTLAYMFTECQPINCRSFAPLQDTPSVRATYTSKVTVDQPYVVNMSANFTQMKVVNTNQFQYSFAQPIPIPSYLLAISIGNLISKRIGTRTSVITEPTTIVDDAKELQDLNTLLQLSEDYMGTYIWGSYTIIVQPPSFPIGGMENPLLTFASPTIIVGDGSQVYVATHEIGHSWTGNEVTCRDWSNFWLNEGFTVFIERHVSAGVHGPDFSKLGSQLGNQSAWDDMNGYGLSNSYSSLYPIMNGQDPEISSSEVPYEKGFQFLKYLENQMDKPADFQAFLRYYVHRFHLQSVTFLELRIAFKDFITTLYPGDKGTNLLAKVNWVGWVQTPGAIPKDNGLDFTTDAATKMTAMANFYIDNFGQQSPTNIEDYTKAVDPQIKTVFQNQLLSRQSDVTYDVLDRIDKDLNTTLDINPEIGQRWFPLCIAVGYDKCLDAAHKFVGRIGRQKYILPIYQNLVRYGKRNLAYQWFKESQTFYHPITAKKILNIILSSAENDKVVEKQISKFLN</sequence>
<dbReference type="SMART" id="SM01263">
    <property type="entry name" value="Leuk-A4-hydro_C"/>
    <property type="match status" value="1"/>
</dbReference>
<dbReference type="AlphaFoldDB" id="A0A078AEQ5"/>
<dbReference type="SUPFAM" id="SSF55486">
    <property type="entry name" value="Metalloproteases ('zincins'), catalytic domain"/>
    <property type="match status" value="1"/>
</dbReference>
<accession>A0A078AEQ5</accession>
<dbReference type="Pfam" id="PF17900">
    <property type="entry name" value="Peptidase_M1_N"/>
    <property type="match status" value="1"/>
</dbReference>
<dbReference type="GO" id="GO:0008237">
    <property type="term" value="F:metallopeptidase activity"/>
    <property type="evidence" value="ECO:0007669"/>
    <property type="project" value="UniProtKB-KW"/>
</dbReference>
<evidence type="ECO:0000256" key="2">
    <source>
        <dbReference type="ARBA" id="ARBA00010136"/>
    </source>
</evidence>
<dbReference type="InterPro" id="IPR015211">
    <property type="entry name" value="Peptidase_M1_C"/>
</dbReference>
<feature type="binding site" evidence="10">
    <location>
        <begin position="296"/>
        <end position="301"/>
    </location>
    <ligand>
        <name>a peptide</name>
        <dbReference type="ChEBI" id="CHEBI:60466"/>
    </ligand>
</feature>
<protein>
    <submittedName>
        <fullName evidence="14">Peptidase family m1 containing protein</fullName>
    </submittedName>
</protein>
<dbReference type="InterPro" id="IPR049980">
    <property type="entry name" value="LTA4H_cat"/>
</dbReference>
<keyword evidence="7 11" id="KW-0862">Zinc</keyword>
<dbReference type="SUPFAM" id="SSF48371">
    <property type="entry name" value="ARM repeat"/>
    <property type="match status" value="1"/>
</dbReference>
<feature type="binding site" evidence="10">
    <location>
        <begin position="166"/>
        <end position="168"/>
    </location>
    <ligand>
        <name>a peptide</name>
        <dbReference type="ChEBI" id="CHEBI:60466"/>
    </ligand>
</feature>
<dbReference type="InParanoid" id="A0A078AEQ5"/>
<dbReference type="OMA" id="CTALQFI"/>
<evidence type="ECO:0000259" key="13">
    <source>
        <dbReference type="SMART" id="SM01263"/>
    </source>
</evidence>
<dbReference type="InterPro" id="IPR014782">
    <property type="entry name" value="Peptidase_M1_dom"/>
</dbReference>
<evidence type="ECO:0000256" key="10">
    <source>
        <dbReference type="PIRSR" id="PIRSR634015-2"/>
    </source>
</evidence>
<organism evidence="14 15">
    <name type="scientific">Stylonychia lemnae</name>
    <name type="common">Ciliate</name>
    <dbReference type="NCBI Taxonomy" id="5949"/>
    <lineage>
        <taxon>Eukaryota</taxon>
        <taxon>Sar</taxon>
        <taxon>Alveolata</taxon>
        <taxon>Ciliophora</taxon>
        <taxon>Intramacronucleata</taxon>
        <taxon>Spirotrichea</taxon>
        <taxon>Stichotrichia</taxon>
        <taxon>Sporadotrichida</taxon>
        <taxon>Oxytrichidae</taxon>
        <taxon>Stylonychinae</taxon>
        <taxon>Stylonychia</taxon>
    </lineage>
</organism>
<feature type="domain" description="Peptidase M1 leukotriene A4 hydrolase/aminopeptidase C-terminal" evidence="13">
    <location>
        <begin position="501"/>
        <end position="645"/>
    </location>
</feature>
<dbReference type="GO" id="GO:0008270">
    <property type="term" value="F:zinc ion binding"/>
    <property type="evidence" value="ECO:0007669"/>
    <property type="project" value="InterPro"/>
</dbReference>
<dbReference type="InterPro" id="IPR042097">
    <property type="entry name" value="Aminopeptidase_N-like_N_sf"/>
</dbReference>
<dbReference type="OrthoDB" id="10031169at2759"/>
<dbReference type="SUPFAM" id="SSF63737">
    <property type="entry name" value="Leukotriene A4 hydrolase N-terminal domain"/>
    <property type="match status" value="1"/>
</dbReference>
<evidence type="ECO:0000313" key="14">
    <source>
        <dbReference type="EMBL" id="CDW80710.1"/>
    </source>
</evidence>
<comment type="cofactor">
    <cofactor evidence="11">
        <name>Zn(2+)</name>
        <dbReference type="ChEBI" id="CHEBI:29105"/>
    </cofactor>
    <text evidence="11">Binds 1 zinc ion per subunit.</text>
</comment>
<dbReference type="Proteomes" id="UP000039865">
    <property type="component" value="Unassembled WGS sequence"/>
</dbReference>
<dbReference type="Pfam" id="PF01433">
    <property type="entry name" value="Peptidase_M1"/>
    <property type="match status" value="1"/>
</dbReference>
<reference evidence="14 15" key="1">
    <citation type="submission" date="2014-06" db="EMBL/GenBank/DDBJ databases">
        <authorList>
            <person name="Swart Estienne"/>
        </authorList>
    </citation>
    <scope>NUCLEOTIDE SEQUENCE [LARGE SCALE GENOMIC DNA]</scope>
    <source>
        <strain evidence="14 15">130c</strain>
    </source>
</reference>
<keyword evidence="3" id="KW-0963">Cytoplasm</keyword>
<dbReference type="CDD" id="cd09599">
    <property type="entry name" value="M1_LTA4H"/>
    <property type="match status" value="1"/>
</dbReference>
<dbReference type="InterPro" id="IPR001930">
    <property type="entry name" value="Peptidase_M1"/>
</dbReference>
<proteinExistence type="inferred from homology"/>
<feature type="active site" description="Proton donor" evidence="9">
    <location>
        <position position="413"/>
    </location>
</feature>
<dbReference type="InterPro" id="IPR034015">
    <property type="entry name" value="M1_LTA4H"/>
</dbReference>
<dbReference type="Gene3D" id="1.10.390.10">
    <property type="entry name" value="Neutral Protease Domain 2"/>
    <property type="match status" value="1"/>
</dbReference>
<dbReference type="PRINTS" id="PR00756">
    <property type="entry name" value="ALADIPTASE"/>
</dbReference>
<evidence type="ECO:0000313" key="15">
    <source>
        <dbReference type="Proteomes" id="UP000039865"/>
    </source>
</evidence>
<dbReference type="GO" id="GO:0005829">
    <property type="term" value="C:cytosol"/>
    <property type="evidence" value="ECO:0007669"/>
    <property type="project" value="TreeGrafter"/>
</dbReference>
<feature type="signal peptide" evidence="12">
    <location>
        <begin position="1"/>
        <end position="19"/>
    </location>
</feature>
<dbReference type="Gene3D" id="3.30.2010.30">
    <property type="match status" value="1"/>
</dbReference>
<feature type="binding site" evidence="11">
    <location>
        <position position="329"/>
    </location>
    <ligand>
        <name>Zn(2+)</name>
        <dbReference type="ChEBI" id="CHEBI:29105"/>
        <note>catalytic</note>
    </ligand>
</feature>
<evidence type="ECO:0000256" key="5">
    <source>
        <dbReference type="ARBA" id="ARBA00022723"/>
    </source>
</evidence>
<dbReference type="PANTHER" id="PTHR45726">
    <property type="entry name" value="LEUKOTRIENE A-4 HYDROLASE"/>
    <property type="match status" value="1"/>
</dbReference>
<feature type="active site" description="Proton acceptor" evidence="9">
    <location>
        <position position="326"/>
    </location>
</feature>
<evidence type="ECO:0000256" key="8">
    <source>
        <dbReference type="ARBA" id="ARBA00023049"/>
    </source>
</evidence>
<evidence type="ECO:0000256" key="11">
    <source>
        <dbReference type="PIRSR" id="PIRSR634015-3"/>
    </source>
</evidence>
<keyword evidence="15" id="KW-1185">Reference proteome</keyword>
<keyword evidence="12" id="KW-0732">Signal</keyword>
<gene>
    <name evidence="14" type="primary">Contig5966.g6390</name>
    <name evidence="14" type="ORF">STYLEM_9713</name>
</gene>
<dbReference type="GO" id="GO:0006508">
    <property type="term" value="P:proteolysis"/>
    <property type="evidence" value="ECO:0007669"/>
    <property type="project" value="UniProtKB-KW"/>
</dbReference>
<dbReference type="FunFam" id="3.30.2010.30:FF:000001">
    <property type="entry name" value="Leukotriene A(4) hydrolase"/>
    <property type="match status" value="1"/>
</dbReference>
<evidence type="ECO:0000256" key="3">
    <source>
        <dbReference type="ARBA" id="ARBA00022490"/>
    </source>
</evidence>
<dbReference type="EMBL" id="CCKQ01009241">
    <property type="protein sequence ID" value="CDW80710.1"/>
    <property type="molecule type" value="Genomic_DNA"/>
</dbReference>
<feature type="binding site" evidence="11">
    <location>
        <position position="325"/>
    </location>
    <ligand>
        <name>Zn(2+)</name>
        <dbReference type="ChEBI" id="CHEBI:29105"/>
        <note>catalytic</note>
    </ligand>
</feature>
<dbReference type="Pfam" id="PF09127">
    <property type="entry name" value="Leuk-A4-hydro_C"/>
    <property type="match status" value="1"/>
</dbReference>
<feature type="chain" id="PRO_5001729457" evidence="12">
    <location>
        <begin position="20"/>
        <end position="664"/>
    </location>
</feature>
<dbReference type="PANTHER" id="PTHR45726:SF3">
    <property type="entry name" value="LEUKOTRIENE A-4 HYDROLASE"/>
    <property type="match status" value="1"/>
</dbReference>
<evidence type="ECO:0000256" key="9">
    <source>
        <dbReference type="PIRSR" id="PIRSR634015-1"/>
    </source>
</evidence>
<dbReference type="InterPro" id="IPR045357">
    <property type="entry name" value="Aminopeptidase_N-like_N"/>
</dbReference>
<feature type="binding site" evidence="10">
    <location>
        <begin position="602"/>
        <end position="604"/>
    </location>
    <ligand>
        <name>a peptide</name>
        <dbReference type="ChEBI" id="CHEBI:60466"/>
    </ligand>
</feature>
<evidence type="ECO:0000256" key="4">
    <source>
        <dbReference type="ARBA" id="ARBA00022670"/>
    </source>
</evidence>
<evidence type="ECO:0000256" key="6">
    <source>
        <dbReference type="ARBA" id="ARBA00022801"/>
    </source>
</evidence>
<evidence type="ECO:0000256" key="12">
    <source>
        <dbReference type="SAM" id="SignalP"/>
    </source>
</evidence>
<evidence type="ECO:0000256" key="7">
    <source>
        <dbReference type="ARBA" id="ARBA00022833"/>
    </source>
</evidence>
<dbReference type="InterPro" id="IPR016024">
    <property type="entry name" value="ARM-type_fold"/>
</dbReference>
<keyword evidence="4" id="KW-0645">Protease</keyword>
<feature type="binding site" evidence="11">
    <location>
        <position position="348"/>
    </location>
    <ligand>
        <name>Zn(2+)</name>
        <dbReference type="ChEBI" id="CHEBI:29105"/>
        <note>catalytic</note>
    </ligand>
</feature>
<name>A0A078AEQ5_STYLE</name>
<dbReference type="InterPro" id="IPR027268">
    <property type="entry name" value="Peptidase_M4/M1_CTD_sf"/>
</dbReference>